<dbReference type="PROSITE" id="PS51194">
    <property type="entry name" value="HELICASE_CTER"/>
    <property type="match status" value="1"/>
</dbReference>
<keyword evidence="6 11" id="KW-0067">ATP-binding</keyword>
<dbReference type="AlphaFoldDB" id="A0A6L3T1J6"/>
<evidence type="ECO:0000256" key="5">
    <source>
        <dbReference type="ARBA" id="ARBA00022806"/>
    </source>
</evidence>
<evidence type="ECO:0000256" key="8">
    <source>
        <dbReference type="ARBA" id="ARBA00047984"/>
    </source>
</evidence>
<dbReference type="InterPro" id="IPR027417">
    <property type="entry name" value="P-loop_NTPase"/>
</dbReference>
<feature type="domain" description="Helicase ATP-binding" evidence="13">
    <location>
        <begin position="32"/>
        <end position="205"/>
    </location>
</feature>
<dbReference type="SUPFAM" id="SSF52540">
    <property type="entry name" value="P-loop containing nucleoside triphosphate hydrolases"/>
    <property type="match status" value="1"/>
</dbReference>
<evidence type="ECO:0000256" key="6">
    <source>
        <dbReference type="ARBA" id="ARBA00022840"/>
    </source>
</evidence>
<dbReference type="EC" id="3.6.4.13" evidence="1"/>
<name>A0A6L3T1J6_9HYPH</name>
<dbReference type="InterPro" id="IPR014014">
    <property type="entry name" value="RNA_helicase_DEAD_Q_motif"/>
</dbReference>
<evidence type="ECO:0000256" key="10">
    <source>
        <dbReference type="PROSITE-ProRule" id="PRU00552"/>
    </source>
</evidence>
<evidence type="ECO:0000256" key="11">
    <source>
        <dbReference type="RuleBase" id="RU000492"/>
    </source>
</evidence>
<dbReference type="PROSITE" id="PS51195">
    <property type="entry name" value="Q_MOTIF"/>
    <property type="match status" value="1"/>
</dbReference>
<keyword evidence="2" id="KW-0963">Cytoplasm</keyword>
<dbReference type="CDD" id="cd00268">
    <property type="entry name" value="DEADc"/>
    <property type="match status" value="1"/>
</dbReference>
<feature type="compositionally biased region" description="Basic and acidic residues" evidence="12">
    <location>
        <begin position="473"/>
        <end position="494"/>
    </location>
</feature>
<dbReference type="GO" id="GO:0003724">
    <property type="term" value="F:RNA helicase activity"/>
    <property type="evidence" value="ECO:0007669"/>
    <property type="project" value="UniProtKB-EC"/>
</dbReference>
<dbReference type="Proteomes" id="UP000474159">
    <property type="component" value="Unassembled WGS sequence"/>
</dbReference>
<reference evidence="16 17" key="1">
    <citation type="submission" date="2019-09" db="EMBL/GenBank/DDBJ databases">
        <title>YIM 48816 draft genome.</title>
        <authorList>
            <person name="Jiang L."/>
        </authorList>
    </citation>
    <scope>NUCLEOTIDE SEQUENCE [LARGE SCALE GENOMIC DNA]</scope>
    <source>
        <strain evidence="16 17">YIM 48816</strain>
    </source>
</reference>
<evidence type="ECO:0000259" key="13">
    <source>
        <dbReference type="PROSITE" id="PS51192"/>
    </source>
</evidence>
<keyword evidence="5 11" id="KW-0347">Helicase</keyword>
<dbReference type="SMART" id="SM00490">
    <property type="entry name" value="HELICc"/>
    <property type="match status" value="1"/>
</dbReference>
<dbReference type="PROSITE" id="PS00039">
    <property type="entry name" value="DEAD_ATP_HELICASE"/>
    <property type="match status" value="1"/>
</dbReference>
<dbReference type="InterPro" id="IPR011545">
    <property type="entry name" value="DEAD/DEAH_box_helicase_dom"/>
</dbReference>
<dbReference type="GO" id="GO:0005829">
    <property type="term" value="C:cytosol"/>
    <property type="evidence" value="ECO:0007669"/>
    <property type="project" value="TreeGrafter"/>
</dbReference>
<proteinExistence type="inferred from homology"/>
<keyword evidence="17" id="KW-1185">Reference proteome</keyword>
<feature type="compositionally biased region" description="Basic and acidic residues" evidence="12">
    <location>
        <begin position="440"/>
        <end position="449"/>
    </location>
</feature>
<evidence type="ECO:0000256" key="12">
    <source>
        <dbReference type="SAM" id="MobiDB-lite"/>
    </source>
</evidence>
<sequence>MSFADLGLSDKVLQAVTAAGYTEPTPIQAQAIPHVLERRDVLGIAQTGTGKTAAFTLPMLTMLENGRARARMPRTLILEPTRELAAQVVENFERYGTNHKLNVALIIGGVSFADQDAKLMRGTDVLIATPGRLLDHFERGKLLLTGVELLVIDEADRMLDMGFIPDIERIVKMVPFTRQTLFFSATMPPEIERLADMFLHNPQRVEVARPASTATTIVQRLVATGSEGHEKRDRLRRLIRGEAELNNGLIFCNRKRDVALLQKSLASHGFNVAALHGDMDQRARTIALDGFRSGEVPLLVASDVAARGLDIPAVSHVFNFDVPHHPEDYVHRIGRTGRAGRAGNAFTLVGRGDDRSLQAIETLIGQPIPWLDGDLSALAESGEAEGETRTRHRGRSTRGTAEPARRSRGRSASGEGRGGEGRGGEARGGESRGGASARRAAPERSRSEEVEAAPPRAEAPVSVAPVAAAPSRSRPERGEDRRQDRGPRGRHREEDDGATPVGLGAHVPAFLLRPAVVKKRK</sequence>
<evidence type="ECO:0000313" key="16">
    <source>
        <dbReference type="EMBL" id="KAB1080434.1"/>
    </source>
</evidence>
<dbReference type="InterPro" id="IPR050079">
    <property type="entry name" value="DEAD_box_RNA_helicase"/>
</dbReference>
<evidence type="ECO:0000259" key="15">
    <source>
        <dbReference type="PROSITE" id="PS51195"/>
    </source>
</evidence>
<evidence type="ECO:0000256" key="1">
    <source>
        <dbReference type="ARBA" id="ARBA00012552"/>
    </source>
</evidence>
<feature type="short sequence motif" description="Q motif" evidence="10">
    <location>
        <begin position="1"/>
        <end position="29"/>
    </location>
</feature>
<dbReference type="PANTHER" id="PTHR47959">
    <property type="entry name" value="ATP-DEPENDENT RNA HELICASE RHLE-RELATED"/>
    <property type="match status" value="1"/>
</dbReference>
<feature type="domain" description="DEAD-box RNA helicase Q" evidence="15">
    <location>
        <begin position="1"/>
        <end position="29"/>
    </location>
</feature>
<comment type="catalytic activity">
    <reaction evidence="8">
        <text>ATP + H2O = ADP + phosphate + H(+)</text>
        <dbReference type="Rhea" id="RHEA:13065"/>
        <dbReference type="ChEBI" id="CHEBI:15377"/>
        <dbReference type="ChEBI" id="CHEBI:15378"/>
        <dbReference type="ChEBI" id="CHEBI:30616"/>
        <dbReference type="ChEBI" id="CHEBI:43474"/>
        <dbReference type="ChEBI" id="CHEBI:456216"/>
        <dbReference type="EC" id="3.6.4.13"/>
    </reaction>
</comment>
<protein>
    <recommendedName>
        <fullName evidence="9">DEAD-box ATP-dependent RNA helicase RhpA</fullName>
        <ecNumber evidence="1">3.6.4.13</ecNumber>
    </recommendedName>
</protein>
<dbReference type="InterPro" id="IPR014001">
    <property type="entry name" value="Helicase_ATP-bd"/>
</dbReference>
<comment type="similarity">
    <text evidence="7 11">Belongs to the DEAD box helicase family.</text>
</comment>
<evidence type="ECO:0000256" key="7">
    <source>
        <dbReference type="ARBA" id="ARBA00038437"/>
    </source>
</evidence>
<dbReference type="RefSeq" id="WP_150998754.1">
    <property type="nucleotide sequence ID" value="NZ_BPQY01000535.1"/>
</dbReference>
<dbReference type="GO" id="GO:0009266">
    <property type="term" value="P:response to temperature stimulus"/>
    <property type="evidence" value="ECO:0007669"/>
    <property type="project" value="UniProtKB-ARBA"/>
</dbReference>
<comment type="caution">
    <text evidence="16">The sequence shown here is derived from an EMBL/GenBank/DDBJ whole genome shotgun (WGS) entry which is preliminary data.</text>
</comment>
<keyword evidence="3 11" id="KW-0547">Nucleotide-binding</keyword>
<accession>A0A6L3T1J6</accession>
<organism evidence="16 17">
    <name type="scientific">Methylobacterium soli</name>
    <dbReference type="NCBI Taxonomy" id="553447"/>
    <lineage>
        <taxon>Bacteria</taxon>
        <taxon>Pseudomonadati</taxon>
        <taxon>Pseudomonadota</taxon>
        <taxon>Alphaproteobacteria</taxon>
        <taxon>Hyphomicrobiales</taxon>
        <taxon>Methylobacteriaceae</taxon>
        <taxon>Methylobacterium</taxon>
    </lineage>
</organism>
<evidence type="ECO:0000256" key="2">
    <source>
        <dbReference type="ARBA" id="ARBA00022490"/>
    </source>
</evidence>
<dbReference type="PROSITE" id="PS51192">
    <property type="entry name" value="HELICASE_ATP_BIND_1"/>
    <property type="match status" value="1"/>
</dbReference>
<dbReference type="Pfam" id="PF00270">
    <property type="entry name" value="DEAD"/>
    <property type="match status" value="1"/>
</dbReference>
<dbReference type="InterPro" id="IPR001650">
    <property type="entry name" value="Helicase_C-like"/>
</dbReference>
<dbReference type="Gene3D" id="3.40.50.300">
    <property type="entry name" value="P-loop containing nucleotide triphosphate hydrolases"/>
    <property type="match status" value="2"/>
</dbReference>
<dbReference type="GO" id="GO:0005524">
    <property type="term" value="F:ATP binding"/>
    <property type="evidence" value="ECO:0007669"/>
    <property type="project" value="UniProtKB-KW"/>
</dbReference>
<dbReference type="InterPro" id="IPR044742">
    <property type="entry name" value="DEAD/DEAH_RhlB"/>
</dbReference>
<dbReference type="SMART" id="SM00487">
    <property type="entry name" value="DEXDc"/>
    <property type="match status" value="1"/>
</dbReference>
<gene>
    <name evidence="16" type="ORF">F6X53_07010</name>
</gene>
<evidence type="ECO:0000256" key="4">
    <source>
        <dbReference type="ARBA" id="ARBA00022801"/>
    </source>
</evidence>
<dbReference type="CDD" id="cd18787">
    <property type="entry name" value="SF2_C_DEAD"/>
    <property type="match status" value="1"/>
</dbReference>
<feature type="compositionally biased region" description="Low complexity" evidence="12">
    <location>
        <begin position="452"/>
        <end position="472"/>
    </location>
</feature>
<keyword evidence="4 11" id="KW-0378">Hydrolase</keyword>
<feature type="compositionally biased region" description="Basic and acidic residues" evidence="12">
    <location>
        <begin position="417"/>
        <end position="430"/>
    </location>
</feature>
<dbReference type="FunFam" id="3.40.50.300:FF:000108">
    <property type="entry name" value="ATP-dependent RNA helicase RhlE"/>
    <property type="match status" value="1"/>
</dbReference>
<dbReference type="GO" id="GO:0016787">
    <property type="term" value="F:hydrolase activity"/>
    <property type="evidence" value="ECO:0007669"/>
    <property type="project" value="UniProtKB-KW"/>
</dbReference>
<dbReference type="GO" id="GO:0042255">
    <property type="term" value="P:ribosome assembly"/>
    <property type="evidence" value="ECO:0007669"/>
    <property type="project" value="UniProtKB-ARBA"/>
</dbReference>
<dbReference type="OrthoDB" id="9805696at2"/>
<feature type="domain" description="Helicase C-terminal" evidence="14">
    <location>
        <begin position="234"/>
        <end position="379"/>
    </location>
</feature>
<dbReference type="PANTHER" id="PTHR47959:SF13">
    <property type="entry name" value="ATP-DEPENDENT RNA HELICASE RHLE"/>
    <property type="match status" value="1"/>
</dbReference>
<dbReference type="Pfam" id="PF00271">
    <property type="entry name" value="Helicase_C"/>
    <property type="match status" value="1"/>
</dbReference>
<evidence type="ECO:0000259" key="14">
    <source>
        <dbReference type="PROSITE" id="PS51194"/>
    </source>
</evidence>
<dbReference type="EMBL" id="VZZK01000005">
    <property type="protein sequence ID" value="KAB1080434.1"/>
    <property type="molecule type" value="Genomic_DNA"/>
</dbReference>
<dbReference type="InterPro" id="IPR000629">
    <property type="entry name" value="RNA-helicase_DEAD-box_CS"/>
</dbReference>
<evidence type="ECO:0000256" key="3">
    <source>
        <dbReference type="ARBA" id="ARBA00022741"/>
    </source>
</evidence>
<feature type="region of interest" description="Disordered" evidence="12">
    <location>
        <begin position="380"/>
        <end position="521"/>
    </location>
</feature>
<evidence type="ECO:0000256" key="9">
    <source>
        <dbReference type="ARBA" id="ARBA00074363"/>
    </source>
</evidence>
<evidence type="ECO:0000313" key="17">
    <source>
        <dbReference type="Proteomes" id="UP000474159"/>
    </source>
</evidence>
<dbReference type="GO" id="GO:0003676">
    <property type="term" value="F:nucleic acid binding"/>
    <property type="evidence" value="ECO:0007669"/>
    <property type="project" value="InterPro"/>
</dbReference>